<evidence type="ECO:0000313" key="6">
    <source>
        <dbReference type="EMBL" id="MFC0213043.1"/>
    </source>
</evidence>
<gene>
    <name evidence="6" type="ORF">ACFFK0_11345</name>
</gene>
<dbReference type="Proteomes" id="UP001589776">
    <property type="component" value="Unassembled WGS sequence"/>
</dbReference>
<accession>A0ABV6DK54</accession>
<evidence type="ECO:0000256" key="3">
    <source>
        <dbReference type="ARBA" id="ARBA00022630"/>
    </source>
</evidence>
<dbReference type="InterPro" id="IPR050097">
    <property type="entry name" value="Ferredoxin-NADP_redctase_2"/>
</dbReference>
<evidence type="ECO:0000256" key="1">
    <source>
        <dbReference type="ARBA" id="ARBA00001974"/>
    </source>
</evidence>
<reference evidence="6 7" key="1">
    <citation type="submission" date="2024-09" db="EMBL/GenBank/DDBJ databases">
        <authorList>
            <person name="Sun Q."/>
            <person name="Mori K."/>
        </authorList>
    </citation>
    <scope>NUCLEOTIDE SEQUENCE [LARGE SCALE GENOMIC DNA]</scope>
    <source>
        <strain evidence="6 7">CCM 7759</strain>
    </source>
</reference>
<dbReference type="RefSeq" id="WP_377470297.1">
    <property type="nucleotide sequence ID" value="NZ_JBHLWN010000045.1"/>
</dbReference>
<keyword evidence="4" id="KW-0560">Oxidoreductase</keyword>
<dbReference type="InterPro" id="IPR036188">
    <property type="entry name" value="FAD/NAD-bd_sf"/>
</dbReference>
<feature type="domain" description="FAD/NAD(P)-binding" evidence="5">
    <location>
        <begin position="6"/>
        <end position="294"/>
    </location>
</feature>
<keyword evidence="3" id="KW-0285">Flavoprotein</keyword>
<keyword evidence="7" id="KW-1185">Reference proteome</keyword>
<dbReference type="SUPFAM" id="SSF51905">
    <property type="entry name" value="FAD/NAD(P)-binding domain"/>
    <property type="match status" value="1"/>
</dbReference>
<sequence length="326" mass="34549">MDKQEYDAIIIGGGIAGLQAAIQLGRSLRKVVVIDKGEGRSTLCRSYHNVLGYPNGISGEELRYIGRGQAEKVGVQFVLDEAVDAKRLQDGRFEVTGKLSGVYRCDELLIATGIADRLPEVPGLKPCLGKTIYICPDCDGYEVKNKSTVVIGSGGTGAGMAVSLLYFTDRVTLVNHVWEGGPAKAIPPELEQQLRAGGVDIVTGTIAEVVTKGDGEFQAVRLTDGRELAGERGFASFGGNTVNTKLFQLLGAERMESGHVVVEPRTQMTSVPGLFAAGDVAVHSEQLTIAMGNGQQAAIWIHKRLKERDKKRAGGSAANAAAAGAR</sequence>
<dbReference type="PANTHER" id="PTHR48105">
    <property type="entry name" value="THIOREDOXIN REDUCTASE 1-RELATED-RELATED"/>
    <property type="match status" value="1"/>
</dbReference>
<dbReference type="Gene3D" id="3.50.50.60">
    <property type="entry name" value="FAD/NAD(P)-binding domain"/>
    <property type="match status" value="2"/>
</dbReference>
<comment type="subunit">
    <text evidence="2">Homodimer.</text>
</comment>
<organism evidence="6 7">
    <name type="scientific">Paenibacillus chartarius</name>
    <dbReference type="NCBI Taxonomy" id="747481"/>
    <lineage>
        <taxon>Bacteria</taxon>
        <taxon>Bacillati</taxon>
        <taxon>Bacillota</taxon>
        <taxon>Bacilli</taxon>
        <taxon>Bacillales</taxon>
        <taxon>Paenibacillaceae</taxon>
        <taxon>Paenibacillus</taxon>
    </lineage>
</organism>
<name>A0ABV6DK54_9BACL</name>
<evidence type="ECO:0000313" key="7">
    <source>
        <dbReference type="Proteomes" id="UP001589776"/>
    </source>
</evidence>
<evidence type="ECO:0000256" key="4">
    <source>
        <dbReference type="ARBA" id="ARBA00023002"/>
    </source>
</evidence>
<proteinExistence type="predicted"/>
<dbReference type="Pfam" id="PF07992">
    <property type="entry name" value="Pyr_redox_2"/>
    <property type="match status" value="1"/>
</dbReference>
<dbReference type="PRINTS" id="PR00368">
    <property type="entry name" value="FADPNR"/>
</dbReference>
<dbReference type="PRINTS" id="PR00469">
    <property type="entry name" value="PNDRDTASEII"/>
</dbReference>
<comment type="cofactor">
    <cofactor evidence="1">
        <name>FAD</name>
        <dbReference type="ChEBI" id="CHEBI:57692"/>
    </cofactor>
</comment>
<dbReference type="InterPro" id="IPR023753">
    <property type="entry name" value="FAD/NAD-binding_dom"/>
</dbReference>
<protein>
    <submittedName>
        <fullName evidence="6">NAD(P)/FAD-dependent oxidoreductase</fullName>
    </submittedName>
</protein>
<comment type="caution">
    <text evidence="6">The sequence shown here is derived from an EMBL/GenBank/DDBJ whole genome shotgun (WGS) entry which is preliminary data.</text>
</comment>
<evidence type="ECO:0000256" key="2">
    <source>
        <dbReference type="ARBA" id="ARBA00011738"/>
    </source>
</evidence>
<evidence type="ECO:0000259" key="5">
    <source>
        <dbReference type="Pfam" id="PF07992"/>
    </source>
</evidence>
<dbReference type="EMBL" id="JBHLWN010000045">
    <property type="protein sequence ID" value="MFC0213043.1"/>
    <property type="molecule type" value="Genomic_DNA"/>
</dbReference>